<organism evidence="9">
    <name type="scientific">Micromonospora sp. 046/Eco11</name>
    <dbReference type="NCBI Taxonomy" id="212369"/>
    <lineage>
        <taxon>Bacteria</taxon>
        <taxon>Bacillati</taxon>
        <taxon>Actinomycetota</taxon>
        <taxon>Actinomycetes</taxon>
        <taxon>Micromonosporales</taxon>
        <taxon>Micromonosporaceae</taxon>
        <taxon>Micromonospora</taxon>
    </lineage>
</organism>
<dbReference type="InterPro" id="IPR001227">
    <property type="entry name" value="Ac_transferase_dom_sf"/>
</dbReference>
<evidence type="ECO:0000259" key="7">
    <source>
        <dbReference type="PROSITE" id="PS52004"/>
    </source>
</evidence>
<dbReference type="SMART" id="SM00822">
    <property type="entry name" value="PKS_KR"/>
    <property type="match status" value="1"/>
</dbReference>
<keyword evidence="4" id="KW-0012">Acyltransferase</keyword>
<dbReference type="Gene3D" id="3.10.129.110">
    <property type="entry name" value="Polyketide synthase dehydratase"/>
    <property type="match status" value="1"/>
</dbReference>
<dbReference type="CDD" id="cd08953">
    <property type="entry name" value="KR_2_SDR_x"/>
    <property type="match status" value="1"/>
</dbReference>
<name>Q84HK3_9ACTN</name>
<dbReference type="Pfam" id="PF21089">
    <property type="entry name" value="PKS_DH_N"/>
    <property type="match status" value="1"/>
</dbReference>
<dbReference type="Pfam" id="PF02801">
    <property type="entry name" value="Ketoacyl-synt_C"/>
    <property type="match status" value="1"/>
</dbReference>
<protein>
    <submittedName>
        <fullName evidence="9">PksE</fullName>
    </submittedName>
</protein>
<dbReference type="InterPro" id="IPR057326">
    <property type="entry name" value="KR_dom"/>
</dbReference>
<dbReference type="SUPFAM" id="SSF52151">
    <property type="entry name" value="FabD/lysophospholipase-like"/>
    <property type="match status" value="1"/>
</dbReference>
<dbReference type="SUPFAM" id="SSF53901">
    <property type="entry name" value="Thiolase-like"/>
    <property type="match status" value="1"/>
</dbReference>
<dbReference type="Gene3D" id="3.40.50.720">
    <property type="entry name" value="NAD(P)-binding Rossmann-like Domain"/>
    <property type="match status" value="1"/>
</dbReference>
<dbReference type="InterPro" id="IPR016036">
    <property type="entry name" value="Malonyl_transacylase_ACP-bd"/>
</dbReference>
<dbReference type="InterPro" id="IPR016035">
    <property type="entry name" value="Acyl_Trfase/lysoPLipase"/>
</dbReference>
<evidence type="ECO:0000256" key="2">
    <source>
        <dbReference type="ARBA" id="ARBA00022553"/>
    </source>
</evidence>
<dbReference type="InterPro" id="IPR016039">
    <property type="entry name" value="Thiolase-like"/>
</dbReference>
<evidence type="ECO:0000259" key="8">
    <source>
        <dbReference type="PROSITE" id="PS52019"/>
    </source>
</evidence>
<feature type="domain" description="Ketosynthase family 3 (KS3)" evidence="7">
    <location>
        <begin position="1"/>
        <end position="460"/>
    </location>
</feature>
<dbReference type="InterPro" id="IPR014043">
    <property type="entry name" value="Acyl_transferase_dom"/>
</dbReference>
<dbReference type="InterPro" id="IPR020841">
    <property type="entry name" value="PKS_Beta-ketoAc_synthase_dom"/>
</dbReference>
<proteinExistence type="predicted"/>
<dbReference type="InterPro" id="IPR050091">
    <property type="entry name" value="PKS_NRPS_Biosynth_Enz"/>
</dbReference>
<dbReference type="PROSITE" id="PS52019">
    <property type="entry name" value="PKS_MFAS_DH"/>
    <property type="match status" value="1"/>
</dbReference>
<feature type="domain" description="PKS/mFAS DH" evidence="8">
    <location>
        <begin position="1449"/>
        <end position="1730"/>
    </location>
</feature>
<evidence type="ECO:0000256" key="1">
    <source>
        <dbReference type="ARBA" id="ARBA00022450"/>
    </source>
</evidence>
<dbReference type="InterPro" id="IPR036291">
    <property type="entry name" value="NAD(P)-bd_dom_sf"/>
</dbReference>
<evidence type="ECO:0000256" key="6">
    <source>
        <dbReference type="SAM" id="MobiDB-lite"/>
    </source>
</evidence>
<dbReference type="InterPro" id="IPR014031">
    <property type="entry name" value="Ketoacyl_synth_C"/>
</dbReference>
<feature type="region of interest" description="Disordered" evidence="6">
    <location>
        <begin position="911"/>
        <end position="938"/>
    </location>
</feature>
<dbReference type="SUPFAM" id="SSF51735">
    <property type="entry name" value="NAD(P)-binding Rossmann-fold domains"/>
    <property type="match status" value="2"/>
</dbReference>
<dbReference type="InterPro" id="IPR049551">
    <property type="entry name" value="PKS_DH_C"/>
</dbReference>
<dbReference type="InterPro" id="IPR013968">
    <property type="entry name" value="PKS_KR"/>
</dbReference>
<dbReference type="PROSITE" id="PS52004">
    <property type="entry name" value="KS3_2"/>
    <property type="match status" value="1"/>
</dbReference>
<dbReference type="InterPro" id="IPR049900">
    <property type="entry name" value="PKS_mFAS_DH"/>
</dbReference>
<sequence>MSRIAVVGMSCRYPEADSVADLWRNALSGRRAFRRLPPERMSLEDYWDADPATPDRFYNRHAAVIEGYTFDRIRHRIAGSTYRSTDLTHWLALDVAGEALADAGWPDGAGLPRDRTAVVVGNTLTGEFSRANVLRLRWPYVRRVLAAGLQEQGWPDRRIAEFLAVTEERYKSPFPPIDEDTLAGGLSNTIAGRICNHFDLGGGGWTVDAACASSLLSVVTAARALADGEVDVAVAGGVDLSIDPFEMVGFAKAGALARDEMRVYDERSQGFWPGEGCGMVVLMRHDDAVAQGRVVHATIAGWGVSSDGRGGMTRPEAQGYRLALDRAYQRAGFGIGTVPLFEGHGTGTAVGDATELRALSAARRDAGATDPAAIGSIKALIGHTKAAAGVAGLIKATMALRHAIVPPTAGCARPRAELTAADRTLRAAPVAEPWPDGAPLRAGVTAMGFGGINTHLVLEAGPSAVPERVRRQQLRLARHTQDAELLLLDAADPVALRERVAALLDPLARLSYGELTDLAGALAGEVRGRPMRLAVVAASPAEAVDRFERALAALDRGEEELFADGLALRRTLRPARLGFLFPGQGSGRGVDGGALARRFPAAAEVHRLAALPADADPVATEVAQPRIAAGSLAGLRVLTELGVEARVAVGHSLGEITALHWAGTVDAEALLRIAAARGAVMAGCREPGTMAGIAADDTVTARLIGAEPVVVAGYNGPRQTVVAGPSDAVRRVCERATDAGVHWADLAVSHAFHSPLMASAAREFGDWLEGVRLAPPRRPVISTVTGAELTSGTDLAALLRRQITEPVRFAAAVTEAGKRVDALVEVGPGQVLARMARDLVDVPVFATGTDAPTLAGFLGTVGALWTLGVPVDHAALVSDRPIRPLDLAARRRFFANPCEAAPAVVVAAASSPAGDETTPAAGDAERPATGDATAPAGPAADPLAVLRRLAASRAELPAESVGADTRLLDGLHLSSIAVGQLVNEAARELGLPAVQAPTNFATATLREIADALRELDPAAAPADRRVDGVAPWVRGFTVELAEEPVELITAGPTGPGGWQLYAPAGHRYAGALRDALAGAGVGGGVLLCPDDEVDLDLALRAVQAAVAQPPGSRLVVVQHGRGVAGLARTARLEGTGLHVTLVEAAPADDLVHRVVREVAATDGYAECHLGADGTRRVPLLRPLPPPGPVREGPAGPPLRPDDVLLVTGGGKGITAECALALARDTGARLALLGRADPAADPELAANLTRMREAGVRLRYVRADVTDLEAVRTAVAQVREHLGPVAGILHGAGVNRPAALGALDPDTLRATLAPKVDGLANVLAAVESDELRLLVTFGSVIGRGGLPGEAHYALANDWLARLTAEAGRRFPGCRAVCLEWSVWSGVGMGERLSAVESLLRAGITPIPPDEGVRLLRQVLTLPRLPASVVVTGRTDGLDTLRHERRELPLLRFLERPLVQYDGVELVVEADLSAESDPYLAEHDLDGSLLLPAVLGMEAMAQVASALSGATGVPVLTGVSFSRPVVVARGGRTTVRIAAVQAEAGVVEVAIRSDETGFAVDHFRGTVRFEPDEGDREAPGVTGGLPPVPLEPGRDLYGDLLFQGDRFRRLVRYHRVASRRAEADVATTEDLRWFHAFLPQRLLLGDAGARDAFLHGIQVCVPDATLLPVAVDRVEPAGPKLAATEQVRFVAVEREHRDDTYRYDVTVLGAAGVVVERWLGLRLRAVRHRPAALPWPPALLGPALERRLGRLLDADLAVVVEPRPDGTGGARREVTATAVGRAVGRPVRLRYRPDGRPEEVNGRHVSAAHSDVASLLVAGAGPLACDLEVVRPRPAEVWADLLGRHAGLAGQVAADLGEDADVAATRVWCAKECLVKAGLPVDAPLTVAGADGEWVLVRSGRVTVATGPVRLTGEPQPVVVAVLTATGV</sequence>
<evidence type="ECO:0000256" key="3">
    <source>
        <dbReference type="ARBA" id="ARBA00022679"/>
    </source>
</evidence>
<dbReference type="Pfam" id="PF08659">
    <property type="entry name" value="KR"/>
    <property type="match status" value="1"/>
</dbReference>
<dbReference type="SUPFAM" id="SSF47336">
    <property type="entry name" value="ACP-like"/>
    <property type="match status" value="1"/>
</dbReference>
<dbReference type="InterPro" id="IPR036736">
    <property type="entry name" value="ACP-like_sf"/>
</dbReference>
<dbReference type="InterPro" id="IPR049552">
    <property type="entry name" value="PKS_DH_N"/>
</dbReference>
<dbReference type="InterPro" id="IPR042104">
    <property type="entry name" value="PKS_dehydratase_sf"/>
</dbReference>
<evidence type="ECO:0000256" key="5">
    <source>
        <dbReference type="PROSITE-ProRule" id="PRU01363"/>
    </source>
</evidence>
<dbReference type="CDD" id="cd00833">
    <property type="entry name" value="PKS"/>
    <property type="match status" value="1"/>
</dbReference>
<dbReference type="Gene3D" id="3.40.366.10">
    <property type="entry name" value="Malonyl-Coenzyme A Acyl Carrier Protein, domain 2"/>
    <property type="match status" value="1"/>
</dbReference>
<accession>Q84HK3</accession>
<gene>
    <name evidence="9" type="primary">pksE</name>
</gene>
<dbReference type="PANTHER" id="PTHR43775">
    <property type="entry name" value="FATTY ACID SYNTHASE"/>
    <property type="match status" value="1"/>
</dbReference>
<dbReference type="Pfam" id="PF14765">
    <property type="entry name" value="PS-DH"/>
    <property type="match status" value="1"/>
</dbReference>
<dbReference type="Pfam" id="PF00109">
    <property type="entry name" value="ketoacyl-synt"/>
    <property type="match status" value="1"/>
</dbReference>
<dbReference type="SMART" id="SM00827">
    <property type="entry name" value="PKS_AT"/>
    <property type="match status" value="1"/>
</dbReference>
<dbReference type="EMBL" id="AF546153">
    <property type="protein sequence ID" value="AAO25884.1"/>
    <property type="molecule type" value="Genomic_DNA"/>
</dbReference>
<evidence type="ECO:0000313" key="9">
    <source>
        <dbReference type="EMBL" id="AAO25884.1"/>
    </source>
</evidence>
<dbReference type="SMART" id="SM00826">
    <property type="entry name" value="PKS_DH"/>
    <property type="match status" value="1"/>
</dbReference>
<evidence type="ECO:0000256" key="4">
    <source>
        <dbReference type="ARBA" id="ARBA00023315"/>
    </source>
</evidence>
<feature type="compositionally biased region" description="Low complexity" evidence="6">
    <location>
        <begin position="929"/>
        <end position="938"/>
    </location>
</feature>
<dbReference type="GO" id="GO:0006633">
    <property type="term" value="P:fatty acid biosynthetic process"/>
    <property type="evidence" value="ECO:0007669"/>
    <property type="project" value="TreeGrafter"/>
</dbReference>
<dbReference type="PANTHER" id="PTHR43775:SF51">
    <property type="entry name" value="INACTIVE PHENOLPHTHIOCEROL SYNTHESIS POLYKETIDE SYNTHASE TYPE I PKS1-RELATED"/>
    <property type="match status" value="1"/>
</dbReference>
<feature type="active site" description="Proton acceptor; for dehydratase activity" evidence="5">
    <location>
        <position position="1481"/>
    </location>
</feature>
<feature type="region of interest" description="C-terminal hotdog fold" evidence="5">
    <location>
        <begin position="1583"/>
        <end position="1730"/>
    </location>
</feature>
<keyword evidence="2" id="KW-0597">Phosphoprotein</keyword>
<feature type="region of interest" description="N-terminal hotdog fold" evidence="5">
    <location>
        <begin position="1449"/>
        <end position="1572"/>
    </location>
</feature>
<feature type="active site" description="Proton donor; for dehydratase activity" evidence="5">
    <location>
        <position position="1644"/>
    </location>
</feature>
<dbReference type="Gene3D" id="3.40.47.10">
    <property type="match status" value="1"/>
</dbReference>
<keyword evidence="1" id="KW-0596">Phosphopantetheine</keyword>
<dbReference type="InterPro" id="IPR014030">
    <property type="entry name" value="Ketoacyl_synth_N"/>
</dbReference>
<dbReference type="GO" id="GO:0004312">
    <property type="term" value="F:fatty acid synthase activity"/>
    <property type="evidence" value="ECO:0007669"/>
    <property type="project" value="TreeGrafter"/>
</dbReference>
<reference evidence="9" key="1">
    <citation type="journal article" date="2003" name="Nat. Biotechnol.">
        <title>A genomics-guided approach for discovering and expressing cryptic metabolic pathways.</title>
        <authorList>
            <person name="Zazopoulos E."/>
            <person name="Huang K."/>
            <person name="Staffa A."/>
            <person name="Liu W."/>
            <person name="Bachmann B.O."/>
            <person name="Nonaka K."/>
            <person name="Ahlert J."/>
            <person name="Thorson J.S."/>
            <person name="Shen B."/>
            <person name="Farnet C.M."/>
        </authorList>
    </citation>
    <scope>NUCLEOTIDE SEQUENCE</scope>
    <source>
        <strain evidence="9">046/Eco11</strain>
    </source>
</reference>
<dbReference type="SMART" id="SM00825">
    <property type="entry name" value="PKS_KS"/>
    <property type="match status" value="1"/>
</dbReference>
<dbReference type="Pfam" id="PF00698">
    <property type="entry name" value="Acyl_transf_1"/>
    <property type="match status" value="1"/>
</dbReference>
<dbReference type="InterPro" id="IPR020807">
    <property type="entry name" value="PKS_DH"/>
</dbReference>
<keyword evidence="3" id="KW-0808">Transferase</keyword>
<dbReference type="Gene3D" id="1.10.1200.10">
    <property type="entry name" value="ACP-like"/>
    <property type="match status" value="1"/>
</dbReference>
<dbReference type="SUPFAM" id="SSF55048">
    <property type="entry name" value="Probable ACP-binding domain of malonyl-CoA ACP transacylase"/>
    <property type="match status" value="1"/>
</dbReference>